<sequence length="53" mass="5829">TNDNTSIFNVDSLPEYGITEVLPSLNVKLARVNDDTGRCLPHELSINLPMVAM</sequence>
<proteinExistence type="predicted"/>
<evidence type="ECO:0000313" key="2">
    <source>
        <dbReference type="Proteomes" id="UP000886501"/>
    </source>
</evidence>
<keyword evidence="2" id="KW-1185">Reference proteome</keyword>
<protein>
    <submittedName>
        <fullName evidence="1">Uncharacterized protein</fullName>
    </submittedName>
</protein>
<reference evidence="1" key="1">
    <citation type="submission" date="2019-10" db="EMBL/GenBank/DDBJ databases">
        <authorList>
            <consortium name="DOE Joint Genome Institute"/>
            <person name="Kuo A."/>
            <person name="Miyauchi S."/>
            <person name="Kiss E."/>
            <person name="Drula E."/>
            <person name="Kohler A."/>
            <person name="Sanchez-Garcia M."/>
            <person name="Andreopoulos B."/>
            <person name="Barry K.W."/>
            <person name="Bonito G."/>
            <person name="Buee M."/>
            <person name="Carver A."/>
            <person name="Chen C."/>
            <person name="Cichocki N."/>
            <person name="Clum A."/>
            <person name="Culley D."/>
            <person name="Crous P.W."/>
            <person name="Fauchery L."/>
            <person name="Girlanda M."/>
            <person name="Hayes R."/>
            <person name="Keri Z."/>
            <person name="Labutti K."/>
            <person name="Lipzen A."/>
            <person name="Lombard V."/>
            <person name="Magnuson J."/>
            <person name="Maillard F."/>
            <person name="Morin E."/>
            <person name="Murat C."/>
            <person name="Nolan M."/>
            <person name="Ohm R."/>
            <person name="Pangilinan J."/>
            <person name="Pereira M."/>
            <person name="Perotto S."/>
            <person name="Peter M."/>
            <person name="Riley R."/>
            <person name="Sitrit Y."/>
            <person name="Stielow B."/>
            <person name="Szollosi G."/>
            <person name="Zifcakova L."/>
            <person name="Stursova M."/>
            <person name="Spatafora J.W."/>
            <person name="Tedersoo L."/>
            <person name="Vaario L.-M."/>
            <person name="Yamada A."/>
            <person name="Yan M."/>
            <person name="Wang P."/>
            <person name="Xu J."/>
            <person name="Bruns T."/>
            <person name="Baldrian P."/>
            <person name="Vilgalys R."/>
            <person name="Henrissat B."/>
            <person name="Grigoriev I.V."/>
            <person name="Hibbett D."/>
            <person name="Nagy L.G."/>
            <person name="Martin F.M."/>
        </authorList>
    </citation>
    <scope>NUCLEOTIDE SEQUENCE</scope>
    <source>
        <strain evidence="1">P2</strain>
    </source>
</reference>
<evidence type="ECO:0000313" key="1">
    <source>
        <dbReference type="EMBL" id="KAF9649943.1"/>
    </source>
</evidence>
<dbReference type="EMBL" id="MU117991">
    <property type="protein sequence ID" value="KAF9649943.1"/>
    <property type="molecule type" value="Genomic_DNA"/>
</dbReference>
<feature type="non-terminal residue" evidence="1">
    <location>
        <position position="1"/>
    </location>
</feature>
<comment type="caution">
    <text evidence="1">The sequence shown here is derived from an EMBL/GenBank/DDBJ whole genome shotgun (WGS) entry which is preliminary data.</text>
</comment>
<name>A0ACB6ZKT1_THEGA</name>
<dbReference type="Proteomes" id="UP000886501">
    <property type="component" value="Unassembled WGS sequence"/>
</dbReference>
<gene>
    <name evidence="1" type="ORF">BDM02DRAFT_3112988</name>
</gene>
<accession>A0ACB6ZKT1</accession>
<organism evidence="1 2">
    <name type="scientific">Thelephora ganbajun</name>
    <name type="common">Ganba fungus</name>
    <dbReference type="NCBI Taxonomy" id="370292"/>
    <lineage>
        <taxon>Eukaryota</taxon>
        <taxon>Fungi</taxon>
        <taxon>Dikarya</taxon>
        <taxon>Basidiomycota</taxon>
        <taxon>Agaricomycotina</taxon>
        <taxon>Agaricomycetes</taxon>
        <taxon>Thelephorales</taxon>
        <taxon>Thelephoraceae</taxon>
        <taxon>Thelephora</taxon>
    </lineage>
</organism>
<feature type="non-terminal residue" evidence="1">
    <location>
        <position position="53"/>
    </location>
</feature>
<reference evidence="1" key="2">
    <citation type="journal article" date="2020" name="Nat. Commun.">
        <title>Large-scale genome sequencing of mycorrhizal fungi provides insights into the early evolution of symbiotic traits.</title>
        <authorList>
            <person name="Miyauchi S."/>
            <person name="Kiss E."/>
            <person name="Kuo A."/>
            <person name="Drula E."/>
            <person name="Kohler A."/>
            <person name="Sanchez-Garcia M."/>
            <person name="Morin E."/>
            <person name="Andreopoulos B."/>
            <person name="Barry K.W."/>
            <person name="Bonito G."/>
            <person name="Buee M."/>
            <person name="Carver A."/>
            <person name="Chen C."/>
            <person name="Cichocki N."/>
            <person name="Clum A."/>
            <person name="Culley D."/>
            <person name="Crous P.W."/>
            <person name="Fauchery L."/>
            <person name="Girlanda M."/>
            <person name="Hayes R.D."/>
            <person name="Keri Z."/>
            <person name="LaButti K."/>
            <person name="Lipzen A."/>
            <person name="Lombard V."/>
            <person name="Magnuson J."/>
            <person name="Maillard F."/>
            <person name="Murat C."/>
            <person name="Nolan M."/>
            <person name="Ohm R.A."/>
            <person name="Pangilinan J."/>
            <person name="Pereira M.F."/>
            <person name="Perotto S."/>
            <person name="Peter M."/>
            <person name="Pfister S."/>
            <person name="Riley R."/>
            <person name="Sitrit Y."/>
            <person name="Stielow J.B."/>
            <person name="Szollosi G."/>
            <person name="Zifcakova L."/>
            <person name="Stursova M."/>
            <person name="Spatafora J.W."/>
            <person name="Tedersoo L."/>
            <person name="Vaario L.M."/>
            <person name="Yamada A."/>
            <person name="Yan M."/>
            <person name="Wang P."/>
            <person name="Xu J."/>
            <person name="Bruns T."/>
            <person name="Baldrian P."/>
            <person name="Vilgalys R."/>
            <person name="Dunand C."/>
            <person name="Henrissat B."/>
            <person name="Grigoriev I.V."/>
            <person name="Hibbett D."/>
            <person name="Nagy L.G."/>
            <person name="Martin F.M."/>
        </authorList>
    </citation>
    <scope>NUCLEOTIDE SEQUENCE</scope>
    <source>
        <strain evidence="1">P2</strain>
    </source>
</reference>